<accession>A0A8H5ZSM1</accession>
<feature type="signal peptide" evidence="1">
    <location>
        <begin position="1"/>
        <end position="17"/>
    </location>
</feature>
<dbReference type="Pfam" id="PF00026">
    <property type="entry name" value="Asp"/>
    <property type="match status" value="1"/>
</dbReference>
<comment type="caution">
    <text evidence="3">The sequence shown here is derived from an EMBL/GenBank/DDBJ whole genome shotgun (WGS) entry which is preliminary data.</text>
</comment>
<dbReference type="Gene3D" id="2.40.70.10">
    <property type="entry name" value="Acid Proteases"/>
    <property type="match status" value="1"/>
</dbReference>
<dbReference type="EMBL" id="WNKQ01000001">
    <property type="protein sequence ID" value="KAF5854394.1"/>
    <property type="molecule type" value="Genomic_DNA"/>
</dbReference>
<proteinExistence type="predicted"/>
<sequence length="273" mass="30180">MFNPLCLASLPVLLCQATYLDPSLLQQKPLMHGLPSDTLSDVTVLPLTLNKHLHYTFSSPTNNPTPLSRLQNSAAVHATHHEHSRISIAIPLDAAHTGTVSFSFTSSGLQDTTATHMTWIPQNPWDVDMHHIPLFDAGVRKGGMISMSVETAVLDFSSAFITLPTGLWDVIVLATQPVLKPSWGQERGQEVMSVECEARRRFPDLVFGMEDEREIVVGPKQYVLQKGDECVLLVRKAEEGDDERAVLGWAVARGREVVFDWEEGRIGLGEFDG</sequence>
<dbReference type="OMA" id="ATHMTWI"/>
<protein>
    <recommendedName>
        <fullName evidence="2">Peptidase A1 domain-containing protein</fullName>
    </recommendedName>
</protein>
<reference evidence="3" key="1">
    <citation type="submission" date="2019-11" db="EMBL/GenBank/DDBJ databases">
        <title>Bipolaris sorokiniana Genome sequencing.</title>
        <authorList>
            <person name="Wang H."/>
        </authorList>
    </citation>
    <scope>NUCLEOTIDE SEQUENCE</scope>
</reference>
<feature type="chain" id="PRO_5034946703" description="Peptidase A1 domain-containing protein" evidence="1">
    <location>
        <begin position="18"/>
        <end position="273"/>
    </location>
</feature>
<dbReference type="InterPro" id="IPR021109">
    <property type="entry name" value="Peptidase_aspartic_dom_sf"/>
</dbReference>
<dbReference type="Proteomes" id="UP000624244">
    <property type="component" value="Unassembled WGS sequence"/>
</dbReference>
<gene>
    <name evidence="3" type="ORF">GGP41_007180</name>
</gene>
<name>A0A8H5ZSM1_COCSA</name>
<dbReference type="PROSITE" id="PS51767">
    <property type="entry name" value="PEPTIDASE_A1"/>
    <property type="match status" value="1"/>
</dbReference>
<keyword evidence="1" id="KW-0732">Signal</keyword>
<dbReference type="InterPro" id="IPR033121">
    <property type="entry name" value="PEPTIDASE_A1"/>
</dbReference>
<organism evidence="3 4">
    <name type="scientific">Cochliobolus sativus</name>
    <name type="common">Common root rot and spot blotch fungus</name>
    <name type="synonym">Bipolaris sorokiniana</name>
    <dbReference type="NCBI Taxonomy" id="45130"/>
    <lineage>
        <taxon>Eukaryota</taxon>
        <taxon>Fungi</taxon>
        <taxon>Dikarya</taxon>
        <taxon>Ascomycota</taxon>
        <taxon>Pezizomycotina</taxon>
        <taxon>Dothideomycetes</taxon>
        <taxon>Pleosporomycetidae</taxon>
        <taxon>Pleosporales</taxon>
        <taxon>Pleosporineae</taxon>
        <taxon>Pleosporaceae</taxon>
        <taxon>Bipolaris</taxon>
    </lineage>
</organism>
<evidence type="ECO:0000313" key="3">
    <source>
        <dbReference type="EMBL" id="KAF5854394.1"/>
    </source>
</evidence>
<evidence type="ECO:0000313" key="4">
    <source>
        <dbReference type="Proteomes" id="UP000624244"/>
    </source>
</evidence>
<dbReference type="SUPFAM" id="SSF50630">
    <property type="entry name" value="Acid proteases"/>
    <property type="match status" value="1"/>
</dbReference>
<evidence type="ECO:0000259" key="2">
    <source>
        <dbReference type="PROSITE" id="PS51767"/>
    </source>
</evidence>
<feature type="domain" description="Peptidase A1" evidence="2">
    <location>
        <begin position="1"/>
        <end position="269"/>
    </location>
</feature>
<dbReference type="AlphaFoldDB" id="A0A8H5ZSM1"/>
<evidence type="ECO:0000256" key="1">
    <source>
        <dbReference type="SAM" id="SignalP"/>
    </source>
</evidence>